<protein>
    <submittedName>
        <fullName evidence="2">(Mediterranean fruit fly) hypothetical protein</fullName>
    </submittedName>
</protein>
<feature type="chain" id="PRO_5032696247" evidence="1">
    <location>
        <begin position="24"/>
        <end position="71"/>
    </location>
</feature>
<dbReference type="Proteomes" id="UP000606786">
    <property type="component" value="Unassembled WGS sequence"/>
</dbReference>
<evidence type="ECO:0000256" key="1">
    <source>
        <dbReference type="SAM" id="SignalP"/>
    </source>
</evidence>
<keyword evidence="1" id="KW-0732">Signal</keyword>
<comment type="caution">
    <text evidence="2">The sequence shown here is derived from an EMBL/GenBank/DDBJ whole genome shotgun (WGS) entry which is preliminary data.</text>
</comment>
<name>A0A811U812_CERCA</name>
<feature type="signal peptide" evidence="1">
    <location>
        <begin position="1"/>
        <end position="23"/>
    </location>
</feature>
<organism evidence="2 3">
    <name type="scientific">Ceratitis capitata</name>
    <name type="common">Mediterranean fruit fly</name>
    <name type="synonym">Tephritis capitata</name>
    <dbReference type="NCBI Taxonomy" id="7213"/>
    <lineage>
        <taxon>Eukaryota</taxon>
        <taxon>Metazoa</taxon>
        <taxon>Ecdysozoa</taxon>
        <taxon>Arthropoda</taxon>
        <taxon>Hexapoda</taxon>
        <taxon>Insecta</taxon>
        <taxon>Pterygota</taxon>
        <taxon>Neoptera</taxon>
        <taxon>Endopterygota</taxon>
        <taxon>Diptera</taxon>
        <taxon>Brachycera</taxon>
        <taxon>Muscomorpha</taxon>
        <taxon>Tephritoidea</taxon>
        <taxon>Tephritidae</taxon>
        <taxon>Ceratitis</taxon>
        <taxon>Ceratitis</taxon>
    </lineage>
</organism>
<dbReference type="AlphaFoldDB" id="A0A811U812"/>
<evidence type="ECO:0000313" key="2">
    <source>
        <dbReference type="EMBL" id="CAD6994488.1"/>
    </source>
</evidence>
<dbReference type="EMBL" id="CAJHJT010000001">
    <property type="protein sequence ID" value="CAD6994488.1"/>
    <property type="molecule type" value="Genomic_DNA"/>
</dbReference>
<reference evidence="2" key="1">
    <citation type="submission" date="2020-11" db="EMBL/GenBank/DDBJ databases">
        <authorList>
            <person name="Whitehead M."/>
        </authorList>
    </citation>
    <scope>NUCLEOTIDE SEQUENCE</scope>
    <source>
        <strain evidence="2">EGII</strain>
    </source>
</reference>
<gene>
    <name evidence="2" type="ORF">CCAP1982_LOCUS3233</name>
</gene>
<keyword evidence="3" id="KW-1185">Reference proteome</keyword>
<sequence length="71" mass="7325">MANLKAVFLICIVAFIAFQCVVAEPTAEDSVMVKRSIGSAFKKALPVAKKIGKAALPIAKAALPVVADLVG</sequence>
<proteinExistence type="predicted"/>
<accession>A0A811U812</accession>
<evidence type="ECO:0000313" key="3">
    <source>
        <dbReference type="Proteomes" id="UP000606786"/>
    </source>
</evidence>